<evidence type="ECO:0000313" key="3">
    <source>
        <dbReference type="Proteomes" id="UP000250079"/>
    </source>
</evidence>
<dbReference type="OrthoDB" id="9776919at2"/>
<dbReference type="GO" id="GO:0016783">
    <property type="term" value="F:sulfurtransferase activity"/>
    <property type="evidence" value="ECO:0007669"/>
    <property type="project" value="InterPro"/>
</dbReference>
<evidence type="ECO:0008006" key="4">
    <source>
        <dbReference type="Google" id="ProtNLM"/>
    </source>
</evidence>
<dbReference type="SUPFAM" id="SSF52402">
    <property type="entry name" value="Adenine nucleotide alpha hydrolases-like"/>
    <property type="match status" value="1"/>
</dbReference>
<proteinExistence type="predicted"/>
<dbReference type="AlphaFoldDB" id="A0A2Z2NLE5"/>
<evidence type="ECO:0000256" key="1">
    <source>
        <dbReference type="PIRSR" id="PIRSR006661-1"/>
    </source>
</evidence>
<reference evidence="2 3" key="1">
    <citation type="submission" date="2016-12" db="EMBL/GenBank/DDBJ databases">
        <authorList>
            <person name="Song W.-J."/>
            <person name="Kurnit D.M."/>
        </authorList>
    </citation>
    <scope>NUCLEOTIDE SEQUENCE [LARGE SCALE GENOMIC DNA]</scope>
    <source>
        <strain evidence="2 3">IMCC3135</strain>
    </source>
</reference>
<dbReference type="PIRSF" id="PIRSF006661">
    <property type="entry name" value="PP-lp_UCP006661"/>
    <property type="match status" value="1"/>
</dbReference>
<gene>
    <name evidence="2" type="ORF">IMCC3135_06240</name>
</gene>
<dbReference type="Proteomes" id="UP000250079">
    <property type="component" value="Chromosome"/>
</dbReference>
<keyword evidence="3" id="KW-1185">Reference proteome</keyword>
<sequence>MLAAMARLEAQLIDYPRLAVALSGGVDSMTLAAVAYRVLGDKLMLVHAVSPAVPLEASDRVREHSQRLGWPLTIVDAGEFSDERYRNNPVNRCYYCKTNLYTRLRQVWDGPVASGANLDDLGDYRPGLLAASEKAVVHPLVEAAIDKQMVRAIARHLQLDDVAELPAQPCLSSRVETGLVINATDLLFVHRIERYLTEMLGPGDVRCRITAAGVRIEVPEDIRELHSDQWSAVCVELEQRIANDGRSFAGYDSYRRGSAFVHKPGDL</sequence>
<name>A0A2Z2NLE5_9GAMM</name>
<dbReference type="InterPro" id="IPR014729">
    <property type="entry name" value="Rossmann-like_a/b/a_fold"/>
</dbReference>
<feature type="active site" description="Nucleophile and sulfur donor" evidence="1">
    <location>
        <position position="170"/>
    </location>
</feature>
<accession>A0A2Z2NLE5</accession>
<protein>
    <recommendedName>
        <fullName evidence="4">Adenine nucleotide alpha hydrolase</fullName>
    </recommendedName>
</protein>
<organism evidence="2 3">
    <name type="scientific">Granulosicoccus antarcticus IMCC3135</name>
    <dbReference type="NCBI Taxonomy" id="1192854"/>
    <lineage>
        <taxon>Bacteria</taxon>
        <taxon>Pseudomonadati</taxon>
        <taxon>Pseudomonadota</taxon>
        <taxon>Gammaproteobacteria</taxon>
        <taxon>Chromatiales</taxon>
        <taxon>Granulosicoccaceae</taxon>
        <taxon>Granulosicoccus</taxon>
    </lineage>
</organism>
<dbReference type="PANTHER" id="PTHR43169:SF2">
    <property type="entry name" value="NAD_GMP SYNTHASE DOMAIN-CONTAINING PROTEIN"/>
    <property type="match status" value="1"/>
</dbReference>
<dbReference type="EMBL" id="CP018632">
    <property type="protein sequence ID" value="ASJ71355.1"/>
    <property type="molecule type" value="Genomic_DNA"/>
</dbReference>
<evidence type="ECO:0000313" key="2">
    <source>
        <dbReference type="EMBL" id="ASJ71355.1"/>
    </source>
</evidence>
<dbReference type="KEGG" id="gai:IMCC3135_06240"/>
<dbReference type="Gene3D" id="3.40.50.620">
    <property type="entry name" value="HUPs"/>
    <property type="match status" value="1"/>
</dbReference>
<dbReference type="PANTHER" id="PTHR43169">
    <property type="entry name" value="EXSB FAMILY PROTEIN"/>
    <property type="match status" value="1"/>
</dbReference>
<dbReference type="InterPro" id="IPR052188">
    <property type="entry name" value="Ni-pincer_cofactor_biosynth"/>
</dbReference>
<dbReference type="InterPro" id="IPR005232">
    <property type="entry name" value="LarE"/>
</dbReference>